<sequence length="160" mass="17130">MNDITVLTVAQIMSRTLVAVPPDESPLLAWEIMRRADVHHLPVVDDTGRLYGVLTREDLAAHWSGGPMEQSHVHVRALVAGRRCPRTTLGASLADAAAAMVGAGVNAIPVLNDSARLAGMVTVTDVLRAVAGLLPEHQEPPELMTGMFRLVPVLPRVPAR</sequence>
<evidence type="ECO:0000256" key="2">
    <source>
        <dbReference type="PROSITE-ProRule" id="PRU00703"/>
    </source>
</evidence>
<reference evidence="5" key="1">
    <citation type="journal article" date="2019" name="Int. J. Syst. Evol. Microbiol.">
        <title>The Global Catalogue of Microorganisms (GCM) 10K type strain sequencing project: providing services to taxonomists for standard genome sequencing and annotation.</title>
        <authorList>
            <consortium name="The Broad Institute Genomics Platform"/>
            <consortium name="The Broad Institute Genome Sequencing Center for Infectious Disease"/>
            <person name="Wu L."/>
            <person name="Ma J."/>
        </authorList>
    </citation>
    <scope>NUCLEOTIDE SEQUENCE [LARGE SCALE GENOMIC DNA]</scope>
    <source>
        <strain evidence="5">TBRC 7912</strain>
    </source>
</reference>
<accession>A0ABV8FGA3</accession>
<dbReference type="Pfam" id="PF00571">
    <property type="entry name" value="CBS"/>
    <property type="match status" value="2"/>
</dbReference>
<feature type="domain" description="CBS" evidence="3">
    <location>
        <begin position="80"/>
        <end position="139"/>
    </location>
</feature>
<feature type="domain" description="CBS" evidence="3">
    <location>
        <begin position="13"/>
        <end position="71"/>
    </location>
</feature>
<dbReference type="RefSeq" id="WP_352013395.1">
    <property type="nucleotide sequence ID" value="NZ_JBHSBC010000053.1"/>
</dbReference>
<dbReference type="Gene3D" id="3.10.580.10">
    <property type="entry name" value="CBS-domain"/>
    <property type="match status" value="1"/>
</dbReference>
<dbReference type="PROSITE" id="PS51371">
    <property type="entry name" value="CBS"/>
    <property type="match status" value="2"/>
</dbReference>
<keyword evidence="1 2" id="KW-0129">CBS domain</keyword>
<dbReference type="SMART" id="SM00116">
    <property type="entry name" value="CBS"/>
    <property type="match status" value="2"/>
</dbReference>
<dbReference type="SUPFAM" id="SSF54631">
    <property type="entry name" value="CBS-domain pair"/>
    <property type="match status" value="1"/>
</dbReference>
<keyword evidence="5" id="KW-1185">Reference proteome</keyword>
<comment type="caution">
    <text evidence="4">The sequence shown here is derived from an EMBL/GenBank/DDBJ whole genome shotgun (WGS) entry which is preliminary data.</text>
</comment>
<dbReference type="PANTHER" id="PTHR43080">
    <property type="entry name" value="CBS DOMAIN-CONTAINING PROTEIN CBSX3, MITOCHONDRIAL"/>
    <property type="match status" value="1"/>
</dbReference>
<name>A0ABV8FGA3_9ACTN</name>
<evidence type="ECO:0000313" key="4">
    <source>
        <dbReference type="EMBL" id="MFC3986287.1"/>
    </source>
</evidence>
<protein>
    <submittedName>
        <fullName evidence="4">HPP family protein</fullName>
    </submittedName>
</protein>
<dbReference type="EMBL" id="JBHSBC010000053">
    <property type="protein sequence ID" value="MFC3986287.1"/>
    <property type="molecule type" value="Genomic_DNA"/>
</dbReference>
<gene>
    <name evidence="4" type="ORF">ACFOYY_39585</name>
</gene>
<dbReference type="InterPro" id="IPR046342">
    <property type="entry name" value="CBS_dom_sf"/>
</dbReference>
<dbReference type="Proteomes" id="UP001595698">
    <property type="component" value="Unassembled WGS sequence"/>
</dbReference>
<evidence type="ECO:0000259" key="3">
    <source>
        <dbReference type="PROSITE" id="PS51371"/>
    </source>
</evidence>
<evidence type="ECO:0000313" key="5">
    <source>
        <dbReference type="Proteomes" id="UP001595698"/>
    </source>
</evidence>
<dbReference type="InterPro" id="IPR051257">
    <property type="entry name" value="Diverse_CBS-Domain"/>
</dbReference>
<dbReference type="PANTHER" id="PTHR43080:SF2">
    <property type="entry name" value="CBS DOMAIN-CONTAINING PROTEIN"/>
    <property type="match status" value="1"/>
</dbReference>
<dbReference type="InterPro" id="IPR000644">
    <property type="entry name" value="CBS_dom"/>
</dbReference>
<proteinExistence type="predicted"/>
<evidence type="ECO:0000256" key="1">
    <source>
        <dbReference type="ARBA" id="ARBA00023122"/>
    </source>
</evidence>
<organism evidence="4 5">
    <name type="scientific">Streptosporangium jomthongense</name>
    <dbReference type="NCBI Taxonomy" id="1193683"/>
    <lineage>
        <taxon>Bacteria</taxon>
        <taxon>Bacillati</taxon>
        <taxon>Actinomycetota</taxon>
        <taxon>Actinomycetes</taxon>
        <taxon>Streptosporangiales</taxon>
        <taxon>Streptosporangiaceae</taxon>
        <taxon>Streptosporangium</taxon>
    </lineage>
</organism>